<dbReference type="GO" id="GO:0006047">
    <property type="term" value="P:UDP-N-acetylglucosamine metabolic process"/>
    <property type="evidence" value="ECO:0007669"/>
    <property type="project" value="InterPro"/>
</dbReference>
<dbReference type="InterPro" id="IPR003331">
    <property type="entry name" value="UDP_GlcNAc_Epimerase_2_dom"/>
</dbReference>
<evidence type="ECO:0000313" key="2">
    <source>
        <dbReference type="EMBL" id="SVC89966.1"/>
    </source>
</evidence>
<dbReference type="AlphaFoldDB" id="A0A382QX01"/>
<accession>A0A382QX01</accession>
<protein>
    <recommendedName>
        <fullName evidence="1">UDP-N-acetylglucosamine 2-epimerase domain-containing protein</fullName>
    </recommendedName>
</protein>
<reference evidence="2" key="1">
    <citation type="submission" date="2018-05" db="EMBL/GenBank/DDBJ databases">
        <authorList>
            <person name="Lanie J.A."/>
            <person name="Ng W.-L."/>
            <person name="Kazmierczak K.M."/>
            <person name="Andrzejewski T.M."/>
            <person name="Davidsen T.M."/>
            <person name="Wayne K.J."/>
            <person name="Tettelin H."/>
            <person name="Glass J.I."/>
            <person name="Rusch D."/>
            <person name="Podicherti R."/>
            <person name="Tsui H.-C.T."/>
            <person name="Winkler M.E."/>
        </authorList>
    </citation>
    <scope>NUCLEOTIDE SEQUENCE</scope>
</reference>
<gene>
    <name evidence="2" type="ORF">METZ01_LOCUS342820</name>
</gene>
<name>A0A382QX01_9ZZZZ</name>
<dbReference type="GO" id="GO:0004553">
    <property type="term" value="F:hydrolase activity, hydrolyzing O-glycosyl compounds"/>
    <property type="evidence" value="ECO:0007669"/>
    <property type="project" value="InterPro"/>
</dbReference>
<dbReference type="NCBIfam" id="TIGR03568">
    <property type="entry name" value="NeuC_NnaA"/>
    <property type="match status" value="1"/>
</dbReference>
<dbReference type="PANTHER" id="PTHR43174:SF3">
    <property type="entry name" value="UDP-N-ACETYLGLUCOSAMINE 2-EPIMERASE"/>
    <property type="match status" value="1"/>
</dbReference>
<proteinExistence type="predicted"/>
<dbReference type="EMBL" id="UINC01117503">
    <property type="protein sequence ID" value="SVC89966.1"/>
    <property type="molecule type" value="Genomic_DNA"/>
</dbReference>
<evidence type="ECO:0000259" key="1">
    <source>
        <dbReference type="Pfam" id="PF02350"/>
    </source>
</evidence>
<dbReference type="InterPro" id="IPR020004">
    <property type="entry name" value="UDP-GlcNAc_Epase"/>
</dbReference>
<dbReference type="PANTHER" id="PTHR43174">
    <property type="entry name" value="UDP-N-ACETYLGLUCOSAMINE 2-EPIMERASE"/>
    <property type="match status" value="1"/>
</dbReference>
<feature type="non-terminal residue" evidence="2">
    <location>
        <position position="316"/>
    </location>
</feature>
<organism evidence="2">
    <name type="scientific">marine metagenome</name>
    <dbReference type="NCBI Taxonomy" id="408172"/>
    <lineage>
        <taxon>unclassified sequences</taxon>
        <taxon>metagenomes</taxon>
        <taxon>ecological metagenomes</taxon>
    </lineage>
</organism>
<dbReference type="Pfam" id="PF02350">
    <property type="entry name" value="Epimerase_2"/>
    <property type="match status" value="1"/>
</dbReference>
<dbReference type="InterPro" id="IPR029767">
    <property type="entry name" value="WecB-like"/>
</dbReference>
<dbReference type="SUPFAM" id="SSF53756">
    <property type="entry name" value="UDP-Glycosyltransferase/glycogen phosphorylase"/>
    <property type="match status" value="1"/>
</dbReference>
<dbReference type="Gene3D" id="3.40.50.2000">
    <property type="entry name" value="Glycogen Phosphorylase B"/>
    <property type="match status" value="2"/>
</dbReference>
<sequence length="316" mass="35213">MNKRKICVVTGTRAEYGLLYWLLNGIKDSNNLELQIIVTGMHLSTGFGHTYKEIENDGFRIDKKIDMLLSSDSSSAITKSTGLGMIGFADAYEELCPNIIILLGDRFEMLSAATAGLFAGIPIGHIHRGETTVGSLDESIRHSITKMAWWHFVAAEKYKNRVIQLGEDPNRVFLVGGMGVDCIRKSKLLDRVSLEKKLGFKFNKKNLLVTYHPETIEKQYSQKFFKALLDVLRKLDDTQIVFTYPNADSGNNIIKIMIEDFISSNQNSIAFKSMGHLNYLSTLSFMDAVIGNSSSGLIEAPTFKIATINATINPIN</sequence>
<feature type="domain" description="UDP-N-acetylglucosamine 2-epimerase" evidence="1">
    <location>
        <begin position="26"/>
        <end position="309"/>
    </location>
</feature>